<reference evidence="8" key="1">
    <citation type="submission" date="2021-01" db="EMBL/GenBank/DDBJ databases">
        <authorList>
            <person name="Corre E."/>
            <person name="Pelletier E."/>
            <person name="Niang G."/>
            <person name="Scheremetjew M."/>
            <person name="Finn R."/>
            <person name="Kale V."/>
            <person name="Holt S."/>
            <person name="Cochrane G."/>
            <person name="Meng A."/>
            <person name="Brown T."/>
            <person name="Cohen L."/>
        </authorList>
    </citation>
    <scope>NUCLEOTIDE SEQUENCE</scope>
    <source>
        <strain evidence="8">CCCM811</strain>
    </source>
</reference>
<feature type="region of interest" description="Disordered" evidence="7">
    <location>
        <begin position="1"/>
        <end position="20"/>
    </location>
</feature>
<evidence type="ECO:0000256" key="7">
    <source>
        <dbReference type="SAM" id="MobiDB-lite"/>
    </source>
</evidence>
<keyword evidence="6" id="KW-0408">Iron</keyword>
<evidence type="ECO:0000256" key="1">
    <source>
        <dbReference type="ARBA" id="ARBA00001970"/>
    </source>
</evidence>
<evidence type="ECO:0000256" key="6">
    <source>
        <dbReference type="ARBA" id="ARBA00023004"/>
    </source>
</evidence>
<gene>
    <name evidence="8" type="ORF">LGLO00237_LOCUS19397</name>
</gene>
<name>A0A7S3Z0B0_9EUKA</name>
<dbReference type="GO" id="GO:0070301">
    <property type="term" value="P:cellular response to hydrogen peroxide"/>
    <property type="evidence" value="ECO:0007669"/>
    <property type="project" value="TreeGrafter"/>
</dbReference>
<proteinExistence type="predicted"/>
<dbReference type="GO" id="GO:0046872">
    <property type="term" value="F:metal ion binding"/>
    <property type="evidence" value="ECO:0007669"/>
    <property type="project" value="UniProtKB-KW"/>
</dbReference>
<dbReference type="GO" id="GO:0020037">
    <property type="term" value="F:heme binding"/>
    <property type="evidence" value="ECO:0007669"/>
    <property type="project" value="InterPro"/>
</dbReference>
<evidence type="ECO:0000313" key="8">
    <source>
        <dbReference type="EMBL" id="CAE0667774.1"/>
    </source>
</evidence>
<accession>A0A7S3Z0B0</accession>
<dbReference type="GO" id="GO:0005829">
    <property type="term" value="C:cytosol"/>
    <property type="evidence" value="ECO:0007669"/>
    <property type="project" value="TreeGrafter"/>
</dbReference>
<comment type="cofactor">
    <cofactor evidence="1">
        <name>heme b</name>
        <dbReference type="ChEBI" id="CHEBI:60344"/>
    </cofactor>
</comment>
<evidence type="ECO:0000256" key="2">
    <source>
        <dbReference type="ARBA" id="ARBA00022559"/>
    </source>
</evidence>
<dbReference type="SUPFAM" id="SSF48113">
    <property type="entry name" value="Heme-dependent peroxidases"/>
    <property type="match status" value="1"/>
</dbReference>
<dbReference type="Gene3D" id="1.10.420.10">
    <property type="entry name" value="Peroxidase, domain 2"/>
    <property type="match status" value="1"/>
</dbReference>
<evidence type="ECO:0000256" key="5">
    <source>
        <dbReference type="ARBA" id="ARBA00023002"/>
    </source>
</evidence>
<organism evidence="8">
    <name type="scientific">Lotharella globosa</name>
    <dbReference type="NCBI Taxonomy" id="91324"/>
    <lineage>
        <taxon>Eukaryota</taxon>
        <taxon>Sar</taxon>
        <taxon>Rhizaria</taxon>
        <taxon>Cercozoa</taxon>
        <taxon>Chlorarachniophyceae</taxon>
        <taxon>Lotharella</taxon>
    </lineage>
</organism>
<evidence type="ECO:0000256" key="3">
    <source>
        <dbReference type="ARBA" id="ARBA00022617"/>
    </source>
</evidence>
<dbReference type="InterPro" id="IPR000763">
    <property type="entry name" value="Catalase_peroxidase"/>
</dbReference>
<dbReference type="GO" id="GO:0042744">
    <property type="term" value="P:hydrogen peroxide catabolic process"/>
    <property type="evidence" value="ECO:0007669"/>
    <property type="project" value="TreeGrafter"/>
</dbReference>
<sequence>MQFCPGRSDATDGSGSEILEPRITGTTNDTIELLGDFVNVLGLTKRQYVAIVGGAYSGGAPLWSTETTDGSSTIDNTFFTNLIENEWTLTTDANGVELYKAEGEELYLLQADLIVRWDPEMLMAAQEFASDNATFRKEFASAWTQVMNADRFDGPFNNVCLSE</sequence>
<evidence type="ECO:0008006" key="9">
    <source>
        <dbReference type="Google" id="ProtNLM"/>
    </source>
</evidence>
<dbReference type="InterPro" id="IPR010255">
    <property type="entry name" value="Haem_peroxidase_sf"/>
</dbReference>
<dbReference type="Gene3D" id="1.10.520.10">
    <property type="match status" value="1"/>
</dbReference>
<dbReference type="AlphaFoldDB" id="A0A7S3Z0B0"/>
<keyword evidence="2" id="KW-0575">Peroxidase</keyword>
<protein>
    <recommendedName>
        <fullName evidence="9">Plant heme peroxidase family profile domain-containing protein</fullName>
    </recommendedName>
</protein>
<dbReference type="PANTHER" id="PTHR30555">
    <property type="entry name" value="HYDROPEROXIDASE I, BIFUNCTIONAL CATALASE-PEROXIDASE"/>
    <property type="match status" value="1"/>
</dbReference>
<dbReference type="EMBL" id="HBIV01027080">
    <property type="protein sequence ID" value="CAE0667774.1"/>
    <property type="molecule type" value="Transcribed_RNA"/>
</dbReference>
<dbReference type="GO" id="GO:0004096">
    <property type="term" value="F:catalase activity"/>
    <property type="evidence" value="ECO:0007669"/>
    <property type="project" value="InterPro"/>
</dbReference>
<dbReference type="PANTHER" id="PTHR30555:SF0">
    <property type="entry name" value="CATALASE-PEROXIDASE"/>
    <property type="match status" value="1"/>
</dbReference>
<keyword evidence="4" id="KW-0479">Metal-binding</keyword>
<keyword evidence="3" id="KW-0349">Heme</keyword>
<keyword evidence="5" id="KW-0560">Oxidoreductase</keyword>
<evidence type="ECO:0000256" key="4">
    <source>
        <dbReference type="ARBA" id="ARBA00022723"/>
    </source>
</evidence>